<sequence>MDNIPAKEESVKDLHGKLDRAQMLSDLRLMHCMALQKEVERLESERDSLISPEHLAQIEFEYDGRLLRMERELQVRTQQMEHRLREAQAEIDRLLHQETLLLGKIDRIYNSRSFRVTAPLRKMSQISRFWRK</sequence>
<protein>
    <submittedName>
        <fullName evidence="2">Uncharacterized protein</fullName>
    </submittedName>
</protein>
<accession>A0A1X7A7A6</accession>
<feature type="coiled-coil region" evidence="1">
    <location>
        <begin position="70"/>
        <end position="97"/>
    </location>
</feature>
<dbReference type="EMBL" id="FWFJ01000052">
    <property type="protein sequence ID" value="SLN72497.1"/>
    <property type="molecule type" value="Genomic_DNA"/>
</dbReference>
<gene>
    <name evidence="2" type="ORF">ROG8370_03517</name>
</gene>
<name>A0A1X7A7A6_9RHOB</name>
<reference evidence="3" key="1">
    <citation type="submission" date="2017-03" db="EMBL/GenBank/DDBJ databases">
        <authorList>
            <person name="Rodrigo-Torres L."/>
            <person name="Arahal R.D."/>
            <person name="Lucena T."/>
        </authorList>
    </citation>
    <scope>NUCLEOTIDE SEQUENCE [LARGE SCALE GENOMIC DNA]</scope>
    <source>
        <strain evidence="3">CECT 8370</strain>
    </source>
</reference>
<organism evidence="2 3">
    <name type="scientific">Roseovarius gaetbuli</name>
    <dbReference type="NCBI Taxonomy" id="1356575"/>
    <lineage>
        <taxon>Bacteria</taxon>
        <taxon>Pseudomonadati</taxon>
        <taxon>Pseudomonadota</taxon>
        <taxon>Alphaproteobacteria</taxon>
        <taxon>Rhodobacterales</taxon>
        <taxon>Roseobacteraceae</taxon>
        <taxon>Roseovarius</taxon>
    </lineage>
</organism>
<evidence type="ECO:0000313" key="2">
    <source>
        <dbReference type="EMBL" id="SLN72497.1"/>
    </source>
</evidence>
<keyword evidence="3" id="KW-1185">Reference proteome</keyword>
<evidence type="ECO:0000256" key="1">
    <source>
        <dbReference type="SAM" id="Coils"/>
    </source>
</evidence>
<dbReference type="Proteomes" id="UP000194012">
    <property type="component" value="Unassembled WGS sequence"/>
</dbReference>
<proteinExistence type="predicted"/>
<dbReference type="RefSeq" id="WP_085828439.1">
    <property type="nucleotide sequence ID" value="NZ_FWFJ01000052.1"/>
</dbReference>
<keyword evidence="1" id="KW-0175">Coiled coil</keyword>
<evidence type="ECO:0000313" key="3">
    <source>
        <dbReference type="Proteomes" id="UP000194012"/>
    </source>
</evidence>
<dbReference type="AlphaFoldDB" id="A0A1X7A7A6"/>